<sequence>MYNMVNYTCEHCKHVFAERANLLKHQKRAKYCLQIRGLEKTTYTCACGKIYTRNDSLQRHHADCQASEKPTESIPTTTKEDKQEELLCMVINKYGDMVKDLQKQITDLSTRPVNTNSNNRIVLQNLQPITDEVLQEHLIHLTLNFIQEGAKGYADFAGTYPFKDKVMCTDRSRKKLKYKDADGELTDDGRILAQRFFKAISERNTEILNQAYADLHSEVKDSC</sequence>
<dbReference type="EMBL" id="LAZR01051088">
    <property type="protein sequence ID" value="KKK85915.1"/>
    <property type="molecule type" value="Genomic_DNA"/>
</dbReference>
<dbReference type="PROSITE" id="PS50157">
    <property type="entry name" value="ZINC_FINGER_C2H2_2"/>
    <property type="match status" value="2"/>
</dbReference>
<comment type="caution">
    <text evidence="2">The sequence shown here is derived from an EMBL/GenBank/DDBJ whole genome shotgun (WGS) entry which is preliminary data.</text>
</comment>
<dbReference type="InterPro" id="IPR013087">
    <property type="entry name" value="Znf_C2H2_type"/>
</dbReference>
<accession>A0A0F8ZIS7</accession>
<reference evidence="2" key="1">
    <citation type="journal article" date="2015" name="Nature">
        <title>Complex archaea that bridge the gap between prokaryotes and eukaryotes.</title>
        <authorList>
            <person name="Spang A."/>
            <person name="Saw J.H."/>
            <person name="Jorgensen S.L."/>
            <person name="Zaremba-Niedzwiedzka K."/>
            <person name="Martijn J."/>
            <person name="Lind A.E."/>
            <person name="van Eijk R."/>
            <person name="Schleper C."/>
            <person name="Guy L."/>
            <person name="Ettema T.J."/>
        </authorList>
    </citation>
    <scope>NUCLEOTIDE SEQUENCE</scope>
</reference>
<dbReference type="Gene3D" id="3.30.160.60">
    <property type="entry name" value="Classic Zinc Finger"/>
    <property type="match status" value="1"/>
</dbReference>
<feature type="domain" description="C2H2-type" evidence="1">
    <location>
        <begin position="7"/>
        <end position="27"/>
    </location>
</feature>
<evidence type="ECO:0000313" key="2">
    <source>
        <dbReference type="EMBL" id="KKK85915.1"/>
    </source>
</evidence>
<feature type="domain" description="C2H2-type" evidence="1">
    <location>
        <begin position="43"/>
        <end position="70"/>
    </location>
</feature>
<gene>
    <name evidence="2" type="ORF">LCGC14_2768460</name>
</gene>
<evidence type="ECO:0000259" key="1">
    <source>
        <dbReference type="PROSITE" id="PS50157"/>
    </source>
</evidence>
<organism evidence="2">
    <name type="scientific">marine sediment metagenome</name>
    <dbReference type="NCBI Taxonomy" id="412755"/>
    <lineage>
        <taxon>unclassified sequences</taxon>
        <taxon>metagenomes</taxon>
        <taxon>ecological metagenomes</taxon>
    </lineage>
</organism>
<protein>
    <recommendedName>
        <fullName evidence="1">C2H2-type domain-containing protein</fullName>
    </recommendedName>
</protein>
<name>A0A0F8ZIS7_9ZZZZ</name>
<dbReference type="Pfam" id="PF00096">
    <property type="entry name" value="zf-C2H2"/>
    <property type="match status" value="1"/>
</dbReference>
<proteinExistence type="predicted"/>
<dbReference type="AlphaFoldDB" id="A0A0F8ZIS7"/>